<evidence type="ECO:0000256" key="2">
    <source>
        <dbReference type="ARBA" id="ARBA00010386"/>
    </source>
</evidence>
<dbReference type="InterPro" id="IPR039853">
    <property type="entry name" value="Pinin"/>
</dbReference>
<feature type="compositionally biased region" description="Basic and acidic residues" evidence="8">
    <location>
        <begin position="234"/>
        <end position="246"/>
    </location>
</feature>
<evidence type="ECO:0000313" key="10">
    <source>
        <dbReference type="EMBL" id="KAF7717602.1"/>
    </source>
</evidence>
<dbReference type="Pfam" id="PF04696">
    <property type="entry name" value="Pinin_SDK_memA"/>
    <property type="match status" value="1"/>
</dbReference>
<protein>
    <recommendedName>
        <fullName evidence="9">Pinin/SDK/MemA protein domain-containing protein</fullName>
    </recommendedName>
</protein>
<feature type="compositionally biased region" description="Basic and acidic residues" evidence="8">
    <location>
        <begin position="64"/>
        <end position="83"/>
    </location>
</feature>
<proteinExistence type="inferred from homology"/>
<dbReference type="PANTHER" id="PTHR12707">
    <property type="entry name" value="PINN"/>
    <property type="match status" value="1"/>
</dbReference>
<feature type="compositionally biased region" description="Acidic residues" evidence="8">
    <location>
        <begin position="316"/>
        <end position="330"/>
    </location>
</feature>
<organism evidence="10 11">
    <name type="scientific">Penicillium ucsense</name>
    <dbReference type="NCBI Taxonomy" id="2839758"/>
    <lineage>
        <taxon>Eukaryota</taxon>
        <taxon>Fungi</taxon>
        <taxon>Dikarya</taxon>
        <taxon>Ascomycota</taxon>
        <taxon>Pezizomycotina</taxon>
        <taxon>Eurotiomycetes</taxon>
        <taxon>Eurotiomycetidae</taxon>
        <taxon>Eurotiales</taxon>
        <taxon>Aspergillaceae</taxon>
        <taxon>Penicillium</taxon>
    </lineage>
</organism>
<accession>A0A8J8W632</accession>
<evidence type="ECO:0000256" key="1">
    <source>
        <dbReference type="ARBA" id="ARBA00004123"/>
    </source>
</evidence>
<feature type="compositionally biased region" description="Basic and acidic residues" evidence="8">
    <location>
        <begin position="306"/>
        <end position="315"/>
    </location>
</feature>
<evidence type="ECO:0000259" key="9">
    <source>
        <dbReference type="Pfam" id="PF04696"/>
    </source>
</evidence>
<dbReference type="GO" id="GO:0006397">
    <property type="term" value="P:mRNA processing"/>
    <property type="evidence" value="ECO:0007669"/>
    <property type="project" value="UniProtKB-KW"/>
</dbReference>
<evidence type="ECO:0000313" key="11">
    <source>
        <dbReference type="Proteomes" id="UP000631181"/>
    </source>
</evidence>
<name>A0A8J8W632_9EURO</name>
<dbReference type="OrthoDB" id="330772at2759"/>
<comment type="similarity">
    <text evidence="2">Belongs to the pinin family.</text>
</comment>
<reference evidence="10" key="1">
    <citation type="journal article" date="2020" name="Front. Microbiol.">
        <title>Gene regulatory networks of Penicillium echinulatum 2HH and Penicillium oxalicum 114-2 inferred by a computational biology approach.</title>
        <authorList>
            <person name="Lenz A.R."/>
            <person name="Galan-Vasquez E."/>
            <person name="Balbinot E."/>
            <person name="De Abreu F.P."/>
            <person name="De Oliveira N.S."/>
            <person name="Da Rosa L.O."/>
            <person name="De Avila E Silva S."/>
            <person name="Camassola M."/>
            <person name="Dillon A.J.P."/>
            <person name="Perez-Rueda E."/>
        </authorList>
    </citation>
    <scope>NUCLEOTIDE SEQUENCE</scope>
    <source>
        <strain evidence="10">S1M29</strain>
    </source>
</reference>
<dbReference type="GO" id="GO:0008380">
    <property type="term" value="P:RNA splicing"/>
    <property type="evidence" value="ECO:0007669"/>
    <property type="project" value="UniProtKB-KW"/>
</dbReference>
<feature type="domain" description="Pinin/SDK/MemA protein" evidence="9">
    <location>
        <begin position="79"/>
        <end position="194"/>
    </location>
</feature>
<keyword evidence="5" id="KW-0804">Transcription</keyword>
<keyword evidence="6" id="KW-0508">mRNA splicing</keyword>
<keyword evidence="3" id="KW-0507">mRNA processing</keyword>
<evidence type="ECO:0000256" key="7">
    <source>
        <dbReference type="ARBA" id="ARBA00023242"/>
    </source>
</evidence>
<keyword evidence="11" id="KW-1185">Reference proteome</keyword>
<sequence>MSEGTLASAVAVPEQEAPTQSPEISTKRRQSSASVQDSKRRRLSSQGDLSPDVRRPQHSPGSPVRERPAERRPIRQGGEEDRKRGQRLFGGLLGTLSQSSSTAAQRRRADIEKRQQEKLKSQADEYDGLKKRRRERRNQIRQKETPFYEREAMQTRHQTLFAMAHSLKTRTEPVLYYKPWQLRPGDDAIIQEQIREAEFTIAEEVALFEAQYPPHVFTYEQIESISTETAPLETEGREEQTQEPHEQPPVGLSSQTASTHQADVDAKSDDRSTTVEAQSPIKEKPAPTESNMASHPEPAAGAADAEGGHRSHHDDDGDEMLEDNEDTVIY</sequence>
<comment type="subcellular location">
    <subcellularLocation>
        <location evidence="1">Nucleus</location>
    </subcellularLocation>
</comment>
<keyword evidence="4" id="KW-0805">Transcription regulation</keyword>
<dbReference type="GO" id="GO:0071013">
    <property type="term" value="C:catalytic step 2 spliceosome"/>
    <property type="evidence" value="ECO:0007669"/>
    <property type="project" value="TreeGrafter"/>
</dbReference>
<dbReference type="Proteomes" id="UP000631181">
    <property type="component" value="Unassembled WGS sequence"/>
</dbReference>
<evidence type="ECO:0000256" key="3">
    <source>
        <dbReference type="ARBA" id="ARBA00022664"/>
    </source>
</evidence>
<gene>
    <name evidence="10" type="ORF">PECM_004065</name>
</gene>
<dbReference type="PANTHER" id="PTHR12707:SF0">
    <property type="entry name" value="PININ"/>
    <property type="match status" value="1"/>
</dbReference>
<evidence type="ECO:0000256" key="4">
    <source>
        <dbReference type="ARBA" id="ARBA00023015"/>
    </source>
</evidence>
<feature type="compositionally biased region" description="Low complexity" evidence="8">
    <location>
        <begin position="94"/>
        <end position="104"/>
    </location>
</feature>
<evidence type="ECO:0000256" key="5">
    <source>
        <dbReference type="ARBA" id="ARBA00023163"/>
    </source>
</evidence>
<feature type="compositionally biased region" description="Polar residues" evidence="8">
    <location>
        <begin position="252"/>
        <end position="261"/>
    </location>
</feature>
<feature type="compositionally biased region" description="Basic and acidic residues" evidence="8">
    <location>
        <begin position="107"/>
        <end position="129"/>
    </location>
</feature>
<feature type="compositionally biased region" description="Low complexity" evidence="8">
    <location>
        <begin position="296"/>
        <end position="305"/>
    </location>
</feature>
<dbReference type="AlphaFoldDB" id="A0A8J8W632"/>
<feature type="compositionally biased region" description="Basic and acidic residues" evidence="8">
    <location>
        <begin position="262"/>
        <end position="273"/>
    </location>
</feature>
<evidence type="ECO:0000256" key="6">
    <source>
        <dbReference type="ARBA" id="ARBA00023187"/>
    </source>
</evidence>
<dbReference type="EMBL" id="WIWV01000025">
    <property type="protein sequence ID" value="KAF7717602.1"/>
    <property type="molecule type" value="Genomic_DNA"/>
</dbReference>
<feature type="region of interest" description="Disordered" evidence="8">
    <location>
        <begin position="230"/>
        <end position="330"/>
    </location>
</feature>
<dbReference type="InterPro" id="IPR006786">
    <property type="entry name" value="Pinin_SDK_MemA"/>
</dbReference>
<comment type="caution">
    <text evidence="10">The sequence shown here is derived from an EMBL/GenBank/DDBJ whole genome shotgun (WGS) entry which is preliminary data.</text>
</comment>
<keyword evidence="7" id="KW-0539">Nucleus</keyword>
<evidence type="ECO:0000256" key="8">
    <source>
        <dbReference type="SAM" id="MobiDB-lite"/>
    </source>
</evidence>
<feature type="region of interest" description="Disordered" evidence="8">
    <location>
        <begin position="1"/>
        <end position="139"/>
    </location>
</feature>